<evidence type="ECO:0000256" key="1">
    <source>
        <dbReference type="SAM" id="MobiDB-lite"/>
    </source>
</evidence>
<dbReference type="SMART" id="SM00333">
    <property type="entry name" value="TUDOR"/>
    <property type="match status" value="2"/>
</dbReference>
<dbReference type="Gene3D" id="2.30.30.140">
    <property type="match status" value="2"/>
</dbReference>
<dbReference type="OMA" id="RGREKYY"/>
<dbReference type="Proteomes" id="UP000011087">
    <property type="component" value="Unassembled WGS sequence"/>
</dbReference>
<feature type="compositionally biased region" description="Basic and acidic residues" evidence="1">
    <location>
        <begin position="211"/>
        <end position="241"/>
    </location>
</feature>
<accession>L1JVP2</accession>
<keyword evidence="5" id="KW-1185">Reference proteome</keyword>
<protein>
    <recommendedName>
        <fullName evidence="2">Tudor domain-containing protein</fullName>
    </recommendedName>
</protein>
<dbReference type="OrthoDB" id="414540at2759"/>
<sequence length="546" mass="58512">MFGSSIEYQELWKSILSAYIHHEVKCRMLGPQPTIHSFSFTGTWPFWITIRPNIGDDMPAECKKKDILQSLRRKGGMYFITLEESDPNEKEVIEISSIQNIAQHDVNKAKNQLKKPDPAGARAVHQRAAEAGEGSGPDGLAEELGGLLERIEGKEEAARRTEEASRALKEAEELLEKGDLAGARAAHQRAAEAGEGSGPDGLAEELGGLLERIEGKEEAARRTEEASRALKEAEELLEKGDLAGARAAHQRAAEAGEGSGQDGLAEELGGLLERIEGKEEAARRTEEASRALKEAEELLEKGDLAGARAAHQRAAEAGEGSGQDGLAEELGGLLERIEGKEEAARRTEEASRALKEAEELLEKGDLAGARAAHQRAAEAGEGSGPDGLAEELGGLLERIDLPQESAEQQDLLSSGGSSPCDVSEGSFCGAPSLKGFSVGDKVLARFEGSEEFFDGVIHAMHANGRFHVKFDDGDEDEQVAASHVILKPSSFSTGDRVVARFQGSEEFFDGVIGACHADQLYRVEFDDGDVDDGVHVSNILPRKLAA</sequence>
<dbReference type="InterPro" id="IPR002999">
    <property type="entry name" value="Tudor"/>
</dbReference>
<dbReference type="SUPFAM" id="SSF63748">
    <property type="entry name" value="Tudor/PWWP/MBT"/>
    <property type="match status" value="1"/>
</dbReference>
<dbReference type="HOGENOM" id="CLU_499190_0_0_1"/>
<organism evidence="3">
    <name type="scientific">Guillardia theta (strain CCMP2712)</name>
    <name type="common">Cryptophyte</name>
    <dbReference type="NCBI Taxonomy" id="905079"/>
    <lineage>
        <taxon>Eukaryota</taxon>
        <taxon>Cryptophyceae</taxon>
        <taxon>Pyrenomonadales</taxon>
        <taxon>Geminigeraceae</taxon>
        <taxon>Guillardia</taxon>
    </lineage>
</organism>
<reference evidence="4" key="3">
    <citation type="submission" date="2016-03" db="UniProtKB">
        <authorList>
            <consortium name="EnsemblProtists"/>
        </authorList>
    </citation>
    <scope>IDENTIFICATION</scope>
</reference>
<feature type="region of interest" description="Disordered" evidence="1">
    <location>
        <begin position="109"/>
        <end position="141"/>
    </location>
</feature>
<dbReference type="CDD" id="cd04508">
    <property type="entry name" value="Tudor_SF"/>
    <property type="match status" value="1"/>
</dbReference>
<feature type="domain" description="Tudor" evidence="2">
    <location>
        <begin position="434"/>
        <end position="492"/>
    </location>
</feature>
<dbReference type="EMBL" id="JH992972">
    <property type="protein sequence ID" value="EKX52651.1"/>
    <property type="molecule type" value="Genomic_DNA"/>
</dbReference>
<dbReference type="PaxDb" id="55529-EKX52651"/>
<evidence type="ECO:0000259" key="2">
    <source>
        <dbReference type="SMART" id="SM00333"/>
    </source>
</evidence>
<reference evidence="5" key="2">
    <citation type="submission" date="2012-11" db="EMBL/GenBank/DDBJ databases">
        <authorList>
            <person name="Kuo A."/>
            <person name="Curtis B.A."/>
            <person name="Tanifuji G."/>
            <person name="Burki F."/>
            <person name="Gruber A."/>
            <person name="Irimia M."/>
            <person name="Maruyama S."/>
            <person name="Arias M.C."/>
            <person name="Ball S.G."/>
            <person name="Gile G.H."/>
            <person name="Hirakawa Y."/>
            <person name="Hopkins J.F."/>
            <person name="Rensing S.A."/>
            <person name="Schmutz J."/>
            <person name="Symeonidi A."/>
            <person name="Elias M."/>
            <person name="Eveleigh R.J."/>
            <person name="Herman E.K."/>
            <person name="Klute M.J."/>
            <person name="Nakayama T."/>
            <person name="Obornik M."/>
            <person name="Reyes-Prieto A."/>
            <person name="Armbrust E.V."/>
            <person name="Aves S.J."/>
            <person name="Beiko R.G."/>
            <person name="Coutinho P."/>
            <person name="Dacks J.B."/>
            <person name="Durnford D.G."/>
            <person name="Fast N.M."/>
            <person name="Green B.R."/>
            <person name="Grisdale C."/>
            <person name="Hempe F."/>
            <person name="Henrissat B."/>
            <person name="Hoppner M.P."/>
            <person name="Ishida K.-I."/>
            <person name="Kim E."/>
            <person name="Koreny L."/>
            <person name="Kroth P.G."/>
            <person name="Liu Y."/>
            <person name="Malik S.-B."/>
            <person name="Maier U.G."/>
            <person name="McRose D."/>
            <person name="Mock T."/>
            <person name="Neilson J.A."/>
            <person name="Onodera N.T."/>
            <person name="Poole A.M."/>
            <person name="Pritham E.J."/>
            <person name="Richards T.A."/>
            <person name="Rocap G."/>
            <person name="Roy S.W."/>
            <person name="Sarai C."/>
            <person name="Schaack S."/>
            <person name="Shirato S."/>
            <person name="Slamovits C.H."/>
            <person name="Spencer D.F."/>
            <person name="Suzuki S."/>
            <person name="Worden A.Z."/>
            <person name="Zauner S."/>
            <person name="Barry K."/>
            <person name="Bell C."/>
            <person name="Bharti A.K."/>
            <person name="Crow J.A."/>
            <person name="Grimwood J."/>
            <person name="Kramer R."/>
            <person name="Lindquist E."/>
            <person name="Lucas S."/>
            <person name="Salamov A."/>
            <person name="McFadden G.I."/>
            <person name="Lane C.E."/>
            <person name="Keeling P.J."/>
            <person name="Gray M.W."/>
            <person name="Grigoriev I.V."/>
            <person name="Archibald J.M."/>
        </authorList>
    </citation>
    <scope>NUCLEOTIDE SEQUENCE</scope>
    <source>
        <strain evidence="5">CCMP2712</strain>
    </source>
</reference>
<feature type="compositionally biased region" description="Basic and acidic residues" evidence="1">
    <location>
        <begin position="273"/>
        <end position="303"/>
    </location>
</feature>
<feature type="region of interest" description="Disordered" evidence="1">
    <location>
        <begin position="368"/>
        <end position="390"/>
    </location>
</feature>
<name>L1JVP2_GUITC</name>
<dbReference type="AlphaFoldDB" id="L1JVP2"/>
<feature type="region of interest" description="Disordered" evidence="1">
    <location>
        <begin position="182"/>
        <end position="351"/>
    </location>
</feature>
<evidence type="ECO:0000313" key="3">
    <source>
        <dbReference type="EMBL" id="EKX52651.1"/>
    </source>
</evidence>
<feature type="domain" description="Tudor" evidence="2">
    <location>
        <begin position="494"/>
        <end position="545"/>
    </location>
</feature>
<dbReference type="EnsemblProtists" id="EKX52651">
    <property type="protein sequence ID" value="EKX52651"/>
    <property type="gene ID" value="GUITHDRAFT_101813"/>
</dbReference>
<gene>
    <name evidence="3" type="ORF">GUITHDRAFT_101813</name>
</gene>
<evidence type="ECO:0000313" key="4">
    <source>
        <dbReference type="EnsemblProtists" id="EKX52651"/>
    </source>
</evidence>
<dbReference type="GeneID" id="17309446"/>
<proteinExistence type="predicted"/>
<evidence type="ECO:0000313" key="5">
    <source>
        <dbReference type="Proteomes" id="UP000011087"/>
    </source>
</evidence>
<dbReference type="KEGG" id="gtt:GUITHDRAFT_101813"/>
<reference evidence="3 5" key="1">
    <citation type="journal article" date="2012" name="Nature">
        <title>Algal genomes reveal evolutionary mosaicism and the fate of nucleomorphs.</title>
        <authorList>
            <consortium name="DOE Joint Genome Institute"/>
            <person name="Curtis B.A."/>
            <person name="Tanifuji G."/>
            <person name="Burki F."/>
            <person name="Gruber A."/>
            <person name="Irimia M."/>
            <person name="Maruyama S."/>
            <person name="Arias M.C."/>
            <person name="Ball S.G."/>
            <person name="Gile G.H."/>
            <person name="Hirakawa Y."/>
            <person name="Hopkins J.F."/>
            <person name="Kuo A."/>
            <person name="Rensing S.A."/>
            <person name="Schmutz J."/>
            <person name="Symeonidi A."/>
            <person name="Elias M."/>
            <person name="Eveleigh R.J."/>
            <person name="Herman E.K."/>
            <person name="Klute M.J."/>
            <person name="Nakayama T."/>
            <person name="Obornik M."/>
            <person name="Reyes-Prieto A."/>
            <person name="Armbrust E.V."/>
            <person name="Aves S.J."/>
            <person name="Beiko R.G."/>
            <person name="Coutinho P."/>
            <person name="Dacks J.B."/>
            <person name="Durnford D.G."/>
            <person name="Fast N.M."/>
            <person name="Green B.R."/>
            <person name="Grisdale C.J."/>
            <person name="Hempel F."/>
            <person name="Henrissat B."/>
            <person name="Hoppner M.P."/>
            <person name="Ishida K."/>
            <person name="Kim E."/>
            <person name="Koreny L."/>
            <person name="Kroth P.G."/>
            <person name="Liu Y."/>
            <person name="Malik S.B."/>
            <person name="Maier U.G."/>
            <person name="McRose D."/>
            <person name="Mock T."/>
            <person name="Neilson J.A."/>
            <person name="Onodera N.T."/>
            <person name="Poole A.M."/>
            <person name="Pritham E.J."/>
            <person name="Richards T.A."/>
            <person name="Rocap G."/>
            <person name="Roy S.W."/>
            <person name="Sarai C."/>
            <person name="Schaack S."/>
            <person name="Shirato S."/>
            <person name="Slamovits C.H."/>
            <person name="Spencer D.F."/>
            <person name="Suzuki S."/>
            <person name="Worden A.Z."/>
            <person name="Zauner S."/>
            <person name="Barry K."/>
            <person name="Bell C."/>
            <person name="Bharti A.K."/>
            <person name="Crow J.A."/>
            <person name="Grimwood J."/>
            <person name="Kramer R."/>
            <person name="Lindquist E."/>
            <person name="Lucas S."/>
            <person name="Salamov A."/>
            <person name="McFadden G.I."/>
            <person name="Lane C.E."/>
            <person name="Keeling P.J."/>
            <person name="Gray M.W."/>
            <person name="Grigoriev I.V."/>
            <person name="Archibald J.M."/>
        </authorList>
    </citation>
    <scope>NUCLEOTIDE SEQUENCE</scope>
    <source>
        <strain evidence="3 5">CCMP2712</strain>
    </source>
</reference>
<feature type="compositionally biased region" description="Basic and acidic residues" evidence="1">
    <location>
        <begin position="335"/>
        <end position="351"/>
    </location>
</feature>
<dbReference type="RefSeq" id="XP_005839631.1">
    <property type="nucleotide sequence ID" value="XM_005839574.1"/>
</dbReference>